<dbReference type="InterPro" id="IPR011711">
    <property type="entry name" value="GntR_C"/>
</dbReference>
<dbReference type="GO" id="GO:0003700">
    <property type="term" value="F:DNA-binding transcription factor activity"/>
    <property type="evidence" value="ECO:0007669"/>
    <property type="project" value="InterPro"/>
</dbReference>
<organism evidence="5 6">
    <name type="scientific">Cryobacterium glaciale</name>
    <dbReference type="NCBI Taxonomy" id="1259145"/>
    <lineage>
        <taxon>Bacteria</taxon>
        <taxon>Bacillati</taxon>
        <taxon>Actinomycetota</taxon>
        <taxon>Actinomycetes</taxon>
        <taxon>Micrococcales</taxon>
        <taxon>Microbacteriaceae</taxon>
        <taxon>Cryobacterium</taxon>
    </lineage>
</organism>
<dbReference type="CDD" id="cd07377">
    <property type="entry name" value="WHTH_GntR"/>
    <property type="match status" value="1"/>
</dbReference>
<keyword evidence="6" id="KW-1185">Reference proteome</keyword>
<keyword evidence="3" id="KW-0804">Transcription</keyword>
<accession>A0A4R8V2Y5</accession>
<evidence type="ECO:0000256" key="3">
    <source>
        <dbReference type="ARBA" id="ARBA00023163"/>
    </source>
</evidence>
<dbReference type="Pfam" id="PF07729">
    <property type="entry name" value="FCD"/>
    <property type="match status" value="1"/>
</dbReference>
<evidence type="ECO:0000256" key="1">
    <source>
        <dbReference type="ARBA" id="ARBA00023015"/>
    </source>
</evidence>
<gene>
    <name evidence="5" type="ORF">E3O06_05945</name>
</gene>
<dbReference type="Pfam" id="PF00392">
    <property type="entry name" value="GntR"/>
    <property type="match status" value="1"/>
</dbReference>
<dbReference type="SMART" id="SM00345">
    <property type="entry name" value="HTH_GNTR"/>
    <property type="match status" value="1"/>
</dbReference>
<keyword evidence="2" id="KW-0238">DNA-binding</keyword>
<comment type="caution">
    <text evidence="5">The sequence shown here is derived from an EMBL/GenBank/DDBJ whole genome shotgun (WGS) entry which is preliminary data.</text>
</comment>
<dbReference type="RefSeq" id="WP_134502048.1">
    <property type="nucleotide sequence ID" value="NZ_SOEY01000008.1"/>
</dbReference>
<dbReference type="Proteomes" id="UP000298173">
    <property type="component" value="Unassembled WGS sequence"/>
</dbReference>
<dbReference type="PROSITE" id="PS50949">
    <property type="entry name" value="HTH_GNTR"/>
    <property type="match status" value="1"/>
</dbReference>
<dbReference type="AlphaFoldDB" id="A0A4R8V2Y5"/>
<dbReference type="PRINTS" id="PR00035">
    <property type="entry name" value="HTHGNTR"/>
</dbReference>
<dbReference type="OrthoDB" id="9816161at2"/>
<dbReference type="SMART" id="SM00895">
    <property type="entry name" value="FCD"/>
    <property type="match status" value="1"/>
</dbReference>
<dbReference type="PANTHER" id="PTHR43537:SF45">
    <property type="entry name" value="GNTR FAMILY REGULATORY PROTEIN"/>
    <property type="match status" value="1"/>
</dbReference>
<evidence type="ECO:0000313" key="6">
    <source>
        <dbReference type="Proteomes" id="UP000298173"/>
    </source>
</evidence>
<dbReference type="Gene3D" id="1.20.120.530">
    <property type="entry name" value="GntR ligand-binding domain-like"/>
    <property type="match status" value="1"/>
</dbReference>
<dbReference type="PANTHER" id="PTHR43537">
    <property type="entry name" value="TRANSCRIPTIONAL REGULATOR, GNTR FAMILY"/>
    <property type="match status" value="1"/>
</dbReference>
<evidence type="ECO:0000259" key="4">
    <source>
        <dbReference type="PROSITE" id="PS50949"/>
    </source>
</evidence>
<dbReference type="GO" id="GO:0003677">
    <property type="term" value="F:DNA binding"/>
    <property type="evidence" value="ECO:0007669"/>
    <property type="project" value="UniProtKB-KW"/>
</dbReference>
<dbReference type="EMBL" id="SOEY01000008">
    <property type="protein sequence ID" value="TFB75361.1"/>
    <property type="molecule type" value="Genomic_DNA"/>
</dbReference>
<protein>
    <submittedName>
        <fullName evidence="5">GntR family transcriptional regulator</fullName>
    </submittedName>
</protein>
<dbReference type="InterPro" id="IPR036390">
    <property type="entry name" value="WH_DNA-bd_sf"/>
</dbReference>
<reference evidence="5 6" key="1">
    <citation type="submission" date="2019-03" db="EMBL/GenBank/DDBJ databases">
        <title>Genomics of glacier-inhabiting Cryobacterium strains.</title>
        <authorList>
            <person name="Liu Q."/>
            <person name="Xin Y.-H."/>
        </authorList>
    </citation>
    <scope>NUCLEOTIDE SEQUENCE [LARGE SCALE GENOMIC DNA]</scope>
    <source>
        <strain evidence="5 6">HLT2-23</strain>
    </source>
</reference>
<dbReference type="InterPro" id="IPR008920">
    <property type="entry name" value="TF_FadR/GntR_C"/>
</dbReference>
<dbReference type="InterPro" id="IPR000524">
    <property type="entry name" value="Tscrpt_reg_HTH_GntR"/>
</dbReference>
<dbReference type="SUPFAM" id="SSF48008">
    <property type="entry name" value="GntR ligand-binding domain-like"/>
    <property type="match status" value="1"/>
</dbReference>
<sequence length="220" mass="24232">MPSHLANTRPPTVPAFVLGELRRLIAVGELVPGQPLRQEDLAERLGVSRVPVREALNTLESEGHVVHEPHRGYRVTELSLADLLEVYRLRQLLEAEAVRATIALGNARVLVDLRAAGALVEQANAAGDLLAMNEANRRFHFVLVTSSGLPRLERILRALWDSTEAYRRLYYQETGNRARVEHEHAGIVDAFAAGDAELVIRLLDEHRGHATTALGALLGT</sequence>
<feature type="domain" description="HTH gntR-type" evidence="4">
    <location>
        <begin position="11"/>
        <end position="78"/>
    </location>
</feature>
<dbReference type="SUPFAM" id="SSF46785">
    <property type="entry name" value="Winged helix' DNA-binding domain"/>
    <property type="match status" value="1"/>
</dbReference>
<evidence type="ECO:0000313" key="5">
    <source>
        <dbReference type="EMBL" id="TFB75361.1"/>
    </source>
</evidence>
<proteinExistence type="predicted"/>
<name>A0A4R8V2Y5_9MICO</name>
<evidence type="ECO:0000256" key="2">
    <source>
        <dbReference type="ARBA" id="ARBA00023125"/>
    </source>
</evidence>
<dbReference type="InterPro" id="IPR036388">
    <property type="entry name" value="WH-like_DNA-bd_sf"/>
</dbReference>
<dbReference type="Gene3D" id="1.10.10.10">
    <property type="entry name" value="Winged helix-like DNA-binding domain superfamily/Winged helix DNA-binding domain"/>
    <property type="match status" value="1"/>
</dbReference>
<keyword evidence="1" id="KW-0805">Transcription regulation</keyword>